<dbReference type="SMART" id="SM00320">
    <property type="entry name" value="WD40"/>
    <property type="match status" value="3"/>
</dbReference>
<reference evidence="6" key="1">
    <citation type="journal article" date="2023" name="Mol. Phylogenet. Evol.">
        <title>Genome-scale phylogeny and comparative genomics of the fungal order Sordariales.</title>
        <authorList>
            <person name="Hensen N."/>
            <person name="Bonometti L."/>
            <person name="Westerberg I."/>
            <person name="Brannstrom I.O."/>
            <person name="Guillou S."/>
            <person name="Cros-Aarteil S."/>
            <person name="Calhoun S."/>
            <person name="Haridas S."/>
            <person name="Kuo A."/>
            <person name="Mondo S."/>
            <person name="Pangilinan J."/>
            <person name="Riley R."/>
            <person name="LaButti K."/>
            <person name="Andreopoulos B."/>
            <person name="Lipzen A."/>
            <person name="Chen C."/>
            <person name="Yan M."/>
            <person name="Daum C."/>
            <person name="Ng V."/>
            <person name="Clum A."/>
            <person name="Steindorff A."/>
            <person name="Ohm R.A."/>
            <person name="Martin F."/>
            <person name="Silar P."/>
            <person name="Natvig D.O."/>
            <person name="Lalanne C."/>
            <person name="Gautier V."/>
            <person name="Ament-Velasquez S.L."/>
            <person name="Kruys A."/>
            <person name="Hutchinson M.I."/>
            <person name="Powell A.J."/>
            <person name="Barry K."/>
            <person name="Miller A.N."/>
            <person name="Grigoriev I.V."/>
            <person name="Debuchy R."/>
            <person name="Gladieux P."/>
            <person name="Hiltunen Thoren M."/>
            <person name="Johannesson H."/>
        </authorList>
    </citation>
    <scope>NUCLEOTIDE SEQUENCE</scope>
    <source>
        <strain evidence="6">CBS 731.68</strain>
    </source>
</reference>
<dbReference type="AlphaFoldDB" id="A0AAN6TZX6"/>
<evidence type="ECO:0000256" key="2">
    <source>
        <dbReference type="ARBA" id="ARBA00022574"/>
    </source>
</evidence>
<dbReference type="InterPro" id="IPR001680">
    <property type="entry name" value="WD40_rpt"/>
</dbReference>
<feature type="compositionally biased region" description="Low complexity" evidence="5">
    <location>
        <begin position="304"/>
        <end position="315"/>
    </location>
</feature>
<keyword evidence="7" id="KW-1185">Reference proteome</keyword>
<dbReference type="PANTHER" id="PTHR11227">
    <property type="entry name" value="WD-REPEAT PROTEIN INTERACTING WITH PHOSPHOINOSIDES WIPI -RELATED"/>
    <property type="match status" value="1"/>
</dbReference>
<feature type="compositionally biased region" description="Polar residues" evidence="5">
    <location>
        <begin position="322"/>
        <end position="335"/>
    </location>
</feature>
<dbReference type="InterPro" id="IPR036322">
    <property type="entry name" value="WD40_repeat_dom_sf"/>
</dbReference>
<dbReference type="SUPFAM" id="SSF50978">
    <property type="entry name" value="WD40 repeat-like"/>
    <property type="match status" value="1"/>
</dbReference>
<evidence type="ECO:0000313" key="6">
    <source>
        <dbReference type="EMBL" id="KAK4122821.1"/>
    </source>
</evidence>
<sequence length="446" mass="48490">MSGSRLNFVTFNQDHSCLAVGTAKGFRIYHTDQFSKVFNSDEGNINIIEMLFSTSLVAMVRSPRHLVIQNTKRGSIICELTFPTSVLAVRLNKKRLAVVLEQEIYLYDISNMALLNTIETSPNPHAIFALSPSSEKCYMAYPLPKPREEQNERRPAHAPPLSKYVPPTSGELIIYDTVAGKALNVIEAHRSPLWRVALNSECTKVATASETGTIVRVFSVPDGQKLFQFRRGTYPSTICSMSFNLSSTLLCVSSSTSDTVHIFRLINAQNVNAGGGAASEPETQGSPRMNRWSRSRSIDNGEYSPSSNAGSSPSSDIPEAGPSSNNGGSAATRRQSGTFASMLRRSSNIMTRSVAGAVGSYLPQSMTEIWEPQRDFASIKIPKPNSSPLSSVVAMSSSSPQIMVATSDGNFFIYNIDLQNGGEGVLVRQYSFLDGNDKMDSSGYGS</sequence>
<evidence type="ECO:0000256" key="3">
    <source>
        <dbReference type="ARBA" id="ARBA00022737"/>
    </source>
</evidence>
<evidence type="ECO:0000256" key="1">
    <source>
        <dbReference type="ARBA" id="ARBA00004148"/>
    </source>
</evidence>
<dbReference type="GeneID" id="87824335"/>
<evidence type="ECO:0000313" key="7">
    <source>
        <dbReference type="Proteomes" id="UP001302602"/>
    </source>
</evidence>
<evidence type="ECO:0000256" key="4">
    <source>
        <dbReference type="ARBA" id="ARBA00025740"/>
    </source>
</evidence>
<evidence type="ECO:0000256" key="5">
    <source>
        <dbReference type="SAM" id="MobiDB-lite"/>
    </source>
</evidence>
<dbReference type="GO" id="GO:0005774">
    <property type="term" value="C:vacuolar membrane"/>
    <property type="evidence" value="ECO:0007669"/>
    <property type="project" value="UniProtKB-SubCell"/>
</dbReference>
<dbReference type="Proteomes" id="UP001302602">
    <property type="component" value="Unassembled WGS sequence"/>
</dbReference>
<accession>A0AAN6TZX6</accession>
<protein>
    <submittedName>
        <fullName evidence="6">Protein-vacuolar targeting protein Atg18</fullName>
    </submittedName>
</protein>
<name>A0AAN6TZX6_9PEZI</name>
<keyword evidence="2" id="KW-0853">WD repeat</keyword>
<proteinExistence type="inferred from homology"/>
<dbReference type="EMBL" id="MU853230">
    <property type="protein sequence ID" value="KAK4122821.1"/>
    <property type="molecule type" value="Genomic_DNA"/>
</dbReference>
<dbReference type="InterPro" id="IPR048720">
    <property type="entry name" value="PROPPIN"/>
</dbReference>
<keyword evidence="3" id="KW-0677">Repeat</keyword>
<comment type="similarity">
    <text evidence="4">Belongs to the WD repeat PROPPIN family.</text>
</comment>
<dbReference type="Pfam" id="PF21032">
    <property type="entry name" value="PROPPIN"/>
    <property type="match status" value="2"/>
</dbReference>
<dbReference type="RefSeq" id="XP_062646592.1">
    <property type="nucleotide sequence ID" value="XM_062787565.1"/>
</dbReference>
<reference evidence="6" key="2">
    <citation type="submission" date="2023-05" db="EMBL/GenBank/DDBJ databases">
        <authorList>
            <consortium name="Lawrence Berkeley National Laboratory"/>
            <person name="Steindorff A."/>
            <person name="Hensen N."/>
            <person name="Bonometti L."/>
            <person name="Westerberg I."/>
            <person name="Brannstrom I.O."/>
            <person name="Guillou S."/>
            <person name="Cros-Aarteil S."/>
            <person name="Calhoun S."/>
            <person name="Haridas S."/>
            <person name="Kuo A."/>
            <person name="Mondo S."/>
            <person name="Pangilinan J."/>
            <person name="Riley R."/>
            <person name="Labutti K."/>
            <person name="Andreopoulos B."/>
            <person name="Lipzen A."/>
            <person name="Chen C."/>
            <person name="Yanf M."/>
            <person name="Daum C."/>
            <person name="Ng V."/>
            <person name="Clum A."/>
            <person name="Ohm R."/>
            <person name="Martin F."/>
            <person name="Silar P."/>
            <person name="Natvig D."/>
            <person name="Lalanne C."/>
            <person name="Gautier V."/>
            <person name="Ament-Velasquez S.L."/>
            <person name="Kruys A."/>
            <person name="Hutchinson M.I."/>
            <person name="Powell A.J."/>
            <person name="Barry K."/>
            <person name="Miller A.N."/>
            <person name="Grigoriev I.V."/>
            <person name="Debuchy R."/>
            <person name="Gladieux P."/>
            <person name="Thoren M.H."/>
            <person name="Johannesson H."/>
        </authorList>
    </citation>
    <scope>NUCLEOTIDE SEQUENCE</scope>
    <source>
        <strain evidence="6">CBS 731.68</strain>
    </source>
</reference>
<dbReference type="InterPro" id="IPR015943">
    <property type="entry name" value="WD40/YVTN_repeat-like_dom_sf"/>
</dbReference>
<organism evidence="6 7">
    <name type="scientific">Parathielavia appendiculata</name>
    <dbReference type="NCBI Taxonomy" id="2587402"/>
    <lineage>
        <taxon>Eukaryota</taxon>
        <taxon>Fungi</taxon>
        <taxon>Dikarya</taxon>
        <taxon>Ascomycota</taxon>
        <taxon>Pezizomycotina</taxon>
        <taxon>Sordariomycetes</taxon>
        <taxon>Sordariomycetidae</taxon>
        <taxon>Sordariales</taxon>
        <taxon>Chaetomiaceae</taxon>
        <taxon>Parathielavia</taxon>
    </lineage>
</organism>
<dbReference type="Gene3D" id="2.130.10.10">
    <property type="entry name" value="YVTN repeat-like/Quinoprotein amine dehydrogenase"/>
    <property type="match status" value="1"/>
</dbReference>
<comment type="subcellular location">
    <subcellularLocation>
        <location evidence="1">Vacuole membrane</location>
        <topology evidence="1">Peripheral membrane protein</topology>
    </subcellularLocation>
</comment>
<gene>
    <name evidence="6" type="ORF">N657DRAFT_481224</name>
</gene>
<feature type="region of interest" description="Disordered" evidence="5">
    <location>
        <begin position="273"/>
        <end position="335"/>
    </location>
</feature>
<comment type="caution">
    <text evidence="6">The sequence shown here is derived from an EMBL/GenBank/DDBJ whole genome shotgun (WGS) entry which is preliminary data.</text>
</comment>